<dbReference type="InterPro" id="IPR032675">
    <property type="entry name" value="LRR_dom_sf"/>
</dbReference>
<dbReference type="AlphaFoldDB" id="A0A9D4IXR6"/>
<dbReference type="InterPro" id="IPR050216">
    <property type="entry name" value="LRR_domain-containing"/>
</dbReference>
<dbReference type="EMBL" id="JAIWYP010000008">
    <property type="protein sequence ID" value="KAH3788467.1"/>
    <property type="molecule type" value="Genomic_DNA"/>
</dbReference>
<gene>
    <name evidence="4" type="ORF">DPMN_166611</name>
</gene>
<dbReference type="PANTHER" id="PTHR48051:SF35">
    <property type="entry name" value="LEUCINE-RICH REPEAT-CONTAINING PROTEIN 27"/>
    <property type="match status" value="1"/>
</dbReference>
<evidence type="ECO:0000256" key="2">
    <source>
        <dbReference type="ARBA" id="ARBA00022737"/>
    </source>
</evidence>
<dbReference type="Pfam" id="PF13855">
    <property type="entry name" value="LRR_8"/>
    <property type="match status" value="1"/>
</dbReference>
<evidence type="ECO:0000313" key="4">
    <source>
        <dbReference type="EMBL" id="KAH3788467.1"/>
    </source>
</evidence>
<dbReference type="GO" id="GO:0005737">
    <property type="term" value="C:cytoplasm"/>
    <property type="evidence" value="ECO:0007669"/>
    <property type="project" value="TreeGrafter"/>
</dbReference>
<reference evidence="4" key="2">
    <citation type="submission" date="2020-11" db="EMBL/GenBank/DDBJ databases">
        <authorList>
            <person name="McCartney M.A."/>
            <person name="Auch B."/>
            <person name="Kono T."/>
            <person name="Mallez S."/>
            <person name="Becker A."/>
            <person name="Gohl D.M."/>
            <person name="Silverstein K.A.T."/>
            <person name="Koren S."/>
            <person name="Bechman K.B."/>
            <person name="Herman A."/>
            <person name="Abrahante J.E."/>
            <person name="Garbe J."/>
        </authorList>
    </citation>
    <scope>NUCLEOTIDE SEQUENCE</scope>
    <source>
        <strain evidence="4">Duluth1</strain>
        <tissue evidence="4">Whole animal</tissue>
    </source>
</reference>
<feature type="region of interest" description="Disordered" evidence="3">
    <location>
        <begin position="202"/>
        <end position="222"/>
    </location>
</feature>
<dbReference type="InterPro" id="IPR001611">
    <property type="entry name" value="Leu-rich_rpt"/>
</dbReference>
<protein>
    <recommendedName>
        <fullName evidence="6">Leucine-rich repeat-containing protein 27</fullName>
    </recommendedName>
</protein>
<dbReference type="PROSITE" id="PS51450">
    <property type="entry name" value="LRR"/>
    <property type="match status" value="1"/>
</dbReference>
<evidence type="ECO:0008006" key="6">
    <source>
        <dbReference type="Google" id="ProtNLM"/>
    </source>
</evidence>
<dbReference type="SUPFAM" id="SSF52058">
    <property type="entry name" value="L domain-like"/>
    <property type="match status" value="1"/>
</dbReference>
<dbReference type="SMART" id="SM00364">
    <property type="entry name" value="LRR_BAC"/>
    <property type="match status" value="2"/>
</dbReference>
<organism evidence="4 5">
    <name type="scientific">Dreissena polymorpha</name>
    <name type="common">Zebra mussel</name>
    <name type="synonym">Mytilus polymorpha</name>
    <dbReference type="NCBI Taxonomy" id="45954"/>
    <lineage>
        <taxon>Eukaryota</taxon>
        <taxon>Metazoa</taxon>
        <taxon>Spiralia</taxon>
        <taxon>Lophotrochozoa</taxon>
        <taxon>Mollusca</taxon>
        <taxon>Bivalvia</taxon>
        <taxon>Autobranchia</taxon>
        <taxon>Heteroconchia</taxon>
        <taxon>Euheterodonta</taxon>
        <taxon>Imparidentia</taxon>
        <taxon>Neoheterodontei</taxon>
        <taxon>Myida</taxon>
        <taxon>Dreissenoidea</taxon>
        <taxon>Dreissenidae</taxon>
        <taxon>Dreissena</taxon>
    </lineage>
</organism>
<dbReference type="SMART" id="SM00369">
    <property type="entry name" value="LRR_TYP"/>
    <property type="match status" value="3"/>
</dbReference>
<keyword evidence="1" id="KW-0433">Leucine-rich repeat</keyword>
<evidence type="ECO:0000313" key="5">
    <source>
        <dbReference type="Proteomes" id="UP000828390"/>
    </source>
</evidence>
<feature type="compositionally biased region" description="Basic and acidic residues" evidence="3">
    <location>
        <begin position="42"/>
        <end position="51"/>
    </location>
</feature>
<feature type="compositionally biased region" description="Polar residues" evidence="3">
    <location>
        <begin position="19"/>
        <end position="41"/>
    </location>
</feature>
<reference evidence="4" key="1">
    <citation type="journal article" date="2019" name="bioRxiv">
        <title>The Genome of the Zebra Mussel, Dreissena polymorpha: A Resource for Invasive Species Research.</title>
        <authorList>
            <person name="McCartney M.A."/>
            <person name="Auch B."/>
            <person name="Kono T."/>
            <person name="Mallez S."/>
            <person name="Zhang Y."/>
            <person name="Obille A."/>
            <person name="Becker A."/>
            <person name="Abrahante J.E."/>
            <person name="Garbe J."/>
            <person name="Badalamenti J.P."/>
            <person name="Herman A."/>
            <person name="Mangelson H."/>
            <person name="Liachko I."/>
            <person name="Sullivan S."/>
            <person name="Sone E.D."/>
            <person name="Koren S."/>
            <person name="Silverstein K.A.T."/>
            <person name="Beckman K.B."/>
            <person name="Gohl D.M."/>
        </authorList>
    </citation>
    <scope>NUCLEOTIDE SEQUENCE</scope>
    <source>
        <strain evidence="4">Duluth1</strain>
        <tissue evidence="4">Whole animal</tissue>
    </source>
</reference>
<name>A0A9D4IXR6_DREPO</name>
<feature type="compositionally biased region" description="Acidic residues" evidence="3">
    <location>
        <begin position="1"/>
        <end position="11"/>
    </location>
</feature>
<feature type="compositionally biased region" description="Polar residues" evidence="3">
    <location>
        <begin position="238"/>
        <end position="249"/>
    </location>
</feature>
<evidence type="ECO:0000256" key="1">
    <source>
        <dbReference type="ARBA" id="ARBA00022614"/>
    </source>
</evidence>
<sequence length="511" mass="58988">MTNLTEGDESAELARSENGDSTSSELERLQNSSPCPSGTESPTERGIAKSKKQEQHILRIIAEATKLGTNTLDLSNKGMRQFPSEILEMPQLEYLYIEGNELTAIPDELFDRLPNLKWLDLRRNYLVRLPSVYTGRHKNLRNLLLEGNNLRTLPLELGLIKSLHGLNINNNPLEFPPPSIIEKGTTEVLKFLREMIQTKTSGKLQNHIDEGSSSSDNWEDDEGDLRQYAYRRAHERTLSTTEQARQTAPGQIAPINKSAELHRPVSYTSLKQTKNEKLKKAGAMGIIPRREQKVRKSSSKPISQSGSVETIRKPHSATSVLDWKVNPYPEPPSADYVSLRAREERQMAKEREFKEKTDIILQRRKDEELLKGWRMETKRLQQKRYFESLRNGTKDFLDPVEGAPFDIDRDYIKIPTNEERIKQDVKSAHEKIRRAVSPATRQRIEEEKAQRILQLEKRIKTHTSQMHDRRKAPKGTPQEEMEAARKELEVVKMLQKDLLRRYTELKQWTSV</sequence>
<keyword evidence="2" id="KW-0677">Repeat</keyword>
<dbReference type="PANTHER" id="PTHR48051">
    <property type="match status" value="1"/>
</dbReference>
<proteinExistence type="predicted"/>
<evidence type="ECO:0000256" key="3">
    <source>
        <dbReference type="SAM" id="MobiDB-lite"/>
    </source>
</evidence>
<accession>A0A9D4IXR6</accession>
<dbReference type="InterPro" id="IPR003591">
    <property type="entry name" value="Leu-rich_rpt_typical-subtyp"/>
</dbReference>
<comment type="caution">
    <text evidence="4">The sequence shown here is derived from an EMBL/GenBank/DDBJ whole genome shotgun (WGS) entry which is preliminary data.</text>
</comment>
<feature type="region of interest" description="Disordered" evidence="3">
    <location>
        <begin position="291"/>
        <end position="313"/>
    </location>
</feature>
<keyword evidence="5" id="KW-1185">Reference proteome</keyword>
<feature type="region of interest" description="Disordered" evidence="3">
    <location>
        <begin position="236"/>
        <end position="279"/>
    </location>
</feature>
<feature type="region of interest" description="Disordered" evidence="3">
    <location>
        <begin position="1"/>
        <end position="51"/>
    </location>
</feature>
<dbReference type="Proteomes" id="UP000828390">
    <property type="component" value="Unassembled WGS sequence"/>
</dbReference>
<feature type="region of interest" description="Disordered" evidence="3">
    <location>
        <begin position="460"/>
        <end position="483"/>
    </location>
</feature>
<dbReference type="Gene3D" id="3.80.10.10">
    <property type="entry name" value="Ribonuclease Inhibitor"/>
    <property type="match status" value="1"/>
</dbReference>